<keyword evidence="18" id="KW-0132">Cell division</keyword>
<evidence type="ECO:0000256" key="10">
    <source>
        <dbReference type="ARBA" id="ARBA00022833"/>
    </source>
</evidence>
<dbReference type="GO" id="GO:0004222">
    <property type="term" value="F:metalloendopeptidase activity"/>
    <property type="evidence" value="ECO:0007669"/>
    <property type="project" value="InterPro"/>
</dbReference>
<evidence type="ECO:0000256" key="12">
    <source>
        <dbReference type="ARBA" id="ARBA00022989"/>
    </source>
</evidence>
<evidence type="ECO:0000256" key="7">
    <source>
        <dbReference type="ARBA" id="ARBA00022723"/>
    </source>
</evidence>
<accession>A0A077K304</accession>
<keyword evidence="9" id="KW-0378">Hydrolase</keyword>
<evidence type="ECO:0000256" key="6">
    <source>
        <dbReference type="ARBA" id="ARBA00022692"/>
    </source>
</evidence>
<evidence type="ECO:0000256" key="1">
    <source>
        <dbReference type="ARBA" id="ARBA00001947"/>
    </source>
</evidence>
<dbReference type="GO" id="GO:0006508">
    <property type="term" value="P:proteolysis"/>
    <property type="evidence" value="ECO:0007669"/>
    <property type="project" value="UniProtKB-KW"/>
</dbReference>
<dbReference type="GO" id="GO:0016020">
    <property type="term" value="C:membrane"/>
    <property type="evidence" value="ECO:0007669"/>
    <property type="project" value="UniProtKB-SubCell"/>
</dbReference>
<evidence type="ECO:0000256" key="5">
    <source>
        <dbReference type="ARBA" id="ARBA00022670"/>
    </source>
</evidence>
<name>A0A077K304_CLOBO</name>
<evidence type="ECO:0000256" key="2">
    <source>
        <dbReference type="ARBA" id="ARBA00004370"/>
    </source>
</evidence>
<comment type="similarity">
    <text evidence="15">Belongs to the AAA ATPase family.</text>
</comment>
<dbReference type="GO" id="GO:0004176">
    <property type="term" value="F:ATP-dependent peptidase activity"/>
    <property type="evidence" value="ECO:0007669"/>
    <property type="project" value="InterPro"/>
</dbReference>
<dbReference type="Gene3D" id="1.20.58.760">
    <property type="entry name" value="Peptidase M41"/>
    <property type="match status" value="1"/>
</dbReference>
<evidence type="ECO:0000313" key="18">
    <source>
        <dbReference type="EMBL" id="BAP25734.1"/>
    </source>
</evidence>
<evidence type="ECO:0000256" key="14">
    <source>
        <dbReference type="ARBA" id="ARBA00023136"/>
    </source>
</evidence>
<dbReference type="InterPro" id="IPR041569">
    <property type="entry name" value="AAA_lid_3"/>
</dbReference>
<keyword evidence="18" id="KW-0131">Cell cycle</keyword>
<keyword evidence="11 15" id="KW-0067">ATP-binding</keyword>
<dbReference type="SMART" id="SM00382">
    <property type="entry name" value="AAA"/>
    <property type="match status" value="1"/>
</dbReference>
<keyword evidence="7" id="KW-0479">Metal-binding</keyword>
<feature type="transmembrane region" description="Helical" evidence="16">
    <location>
        <begin position="7"/>
        <end position="25"/>
    </location>
</feature>
<dbReference type="Pfam" id="PF00004">
    <property type="entry name" value="AAA"/>
    <property type="match status" value="1"/>
</dbReference>
<keyword evidence="14 16" id="KW-0472">Membrane</keyword>
<keyword evidence="5 18" id="KW-0645">Protease</keyword>
<proteinExistence type="inferred from homology"/>
<dbReference type="PANTHER" id="PTHR23076:SF113">
    <property type="entry name" value="ATP-DEPENDENT ZINC METALLOPROTEASE FTSH 1, CHLOROPLASTIC-RELATED"/>
    <property type="match status" value="1"/>
</dbReference>
<dbReference type="SUPFAM" id="SSF52540">
    <property type="entry name" value="P-loop containing nucleoside triphosphate hydrolases"/>
    <property type="match status" value="1"/>
</dbReference>
<keyword evidence="6 16" id="KW-0812">Transmembrane</keyword>
<evidence type="ECO:0000256" key="15">
    <source>
        <dbReference type="RuleBase" id="RU003651"/>
    </source>
</evidence>
<dbReference type="PANTHER" id="PTHR23076">
    <property type="entry name" value="METALLOPROTEASE M41 FTSH"/>
    <property type="match status" value="1"/>
</dbReference>
<keyword evidence="4" id="KW-1003">Cell membrane</keyword>
<dbReference type="GO" id="GO:0005524">
    <property type="term" value="F:ATP binding"/>
    <property type="evidence" value="ECO:0007669"/>
    <property type="project" value="UniProtKB-KW"/>
</dbReference>
<dbReference type="InterPro" id="IPR000642">
    <property type="entry name" value="Peptidase_M41"/>
</dbReference>
<dbReference type="Pfam" id="PF01434">
    <property type="entry name" value="Peptidase_M41"/>
    <property type="match status" value="1"/>
</dbReference>
<dbReference type="SUPFAM" id="SSF140990">
    <property type="entry name" value="FtsH protease domain-like"/>
    <property type="match status" value="1"/>
</dbReference>
<dbReference type="Gene3D" id="1.10.8.60">
    <property type="match status" value="1"/>
</dbReference>
<dbReference type="GO" id="GO:0051301">
    <property type="term" value="P:cell division"/>
    <property type="evidence" value="ECO:0007669"/>
    <property type="project" value="UniProtKB-KW"/>
</dbReference>
<organism evidence="18">
    <name type="scientific">Clostridium botulinum</name>
    <dbReference type="NCBI Taxonomy" id="1491"/>
    <lineage>
        <taxon>Bacteria</taxon>
        <taxon>Bacillati</taxon>
        <taxon>Bacillota</taxon>
        <taxon>Clostridia</taxon>
        <taxon>Eubacteriales</taxon>
        <taxon>Clostridiaceae</taxon>
        <taxon>Clostridium</taxon>
    </lineage>
</organism>
<evidence type="ECO:0000259" key="17">
    <source>
        <dbReference type="SMART" id="SM00382"/>
    </source>
</evidence>
<sequence>MKIKININKYVICILIVISILIPTLKSYAVNLNATKTSYNIFVKQMKNNEIKKIHIDFKDDNFVFINNKNNKYITDNPKTNDFKKELLQYNIEINEMHKQNLIQSLKEIIFILFGILMISQIKSIYNKSEIKNKRIDSDTSKNGISFKDIAGLKQVKKDMHLLVEFLKDPEKFTDKGAKLPKGAILYGEPGTGKTLLAKALAGEANVPFFSINGSDFIEMFAGMGAMRVRSLFEEARENAPCIIFIDEIDAIGRKRDVDLDNSEYRQTLNALLAEMDGFNGSEGVLVIAATNRIEDLDQALLRPGRFDKHISVSLPSTPEERLEIIGIYSKNKCFNKEVDFTNLAKQTIGFSPAQIESLINEAVLISIQYNKDNIDTECIDKAMYKILLKGHAKEDEKRDKDDIRLVAWHEAGHALIGKLTGMDIPKVTITPSTSGAGGVTMIVPKKMSLYSIQELKNKVKLAYGGRIGELLLLGDKNKVTTGASADIQQATEIIKQMIVQYGMDDEFGMLNLYQLDVDNNIILDEARKLSKSIYEETYNLLKNNIDTLKSIAELLMEKETICEKDLDNIINQY</sequence>
<dbReference type="InterPro" id="IPR027417">
    <property type="entry name" value="P-loop_NTPase"/>
</dbReference>
<dbReference type="GO" id="GO:0046872">
    <property type="term" value="F:metal ion binding"/>
    <property type="evidence" value="ECO:0007669"/>
    <property type="project" value="UniProtKB-KW"/>
</dbReference>
<keyword evidence="10" id="KW-0862">Zinc</keyword>
<evidence type="ECO:0000256" key="16">
    <source>
        <dbReference type="SAM" id="Phobius"/>
    </source>
</evidence>
<evidence type="ECO:0000256" key="11">
    <source>
        <dbReference type="ARBA" id="ARBA00022840"/>
    </source>
</evidence>
<feature type="domain" description="AAA+ ATPase" evidence="17">
    <location>
        <begin position="180"/>
        <end position="317"/>
    </location>
</feature>
<dbReference type="RefSeq" id="WP_032072475.1">
    <property type="nucleotide sequence ID" value="NC_025146.1"/>
</dbReference>
<dbReference type="InterPro" id="IPR003960">
    <property type="entry name" value="ATPase_AAA_CS"/>
</dbReference>
<evidence type="ECO:0000256" key="9">
    <source>
        <dbReference type="ARBA" id="ARBA00022801"/>
    </source>
</evidence>
<dbReference type="GO" id="GO:0016887">
    <property type="term" value="F:ATP hydrolysis activity"/>
    <property type="evidence" value="ECO:0007669"/>
    <property type="project" value="InterPro"/>
</dbReference>
<keyword evidence="13" id="KW-0482">Metalloprotease</keyword>
<dbReference type="FunFam" id="3.40.50.300:FF:000001">
    <property type="entry name" value="ATP-dependent zinc metalloprotease FtsH"/>
    <property type="match status" value="1"/>
</dbReference>
<keyword evidence="8 15" id="KW-0547">Nucleotide-binding</keyword>
<dbReference type="InterPro" id="IPR003593">
    <property type="entry name" value="AAA+_ATPase"/>
</dbReference>
<evidence type="ECO:0000256" key="8">
    <source>
        <dbReference type="ARBA" id="ARBA00022741"/>
    </source>
</evidence>
<dbReference type="Gene3D" id="3.40.50.300">
    <property type="entry name" value="P-loop containing nucleotide triphosphate hydrolases"/>
    <property type="match status" value="1"/>
</dbReference>
<geneLocation type="plasmid" evidence="18">
    <name>pCB111</name>
</geneLocation>
<dbReference type="Pfam" id="PF17862">
    <property type="entry name" value="AAA_lid_3"/>
    <property type="match status" value="1"/>
</dbReference>
<reference evidence="18" key="1">
    <citation type="submission" date="2013-09" db="EMBL/GenBank/DDBJ databases">
        <title>Analysis of type B2 neurotoxin-encoding plasmid in Clostridium botulinum.</title>
        <authorList>
            <person name="Hosomi K."/>
            <person name="Sakaguchi Y."/>
            <person name="Gotoh K."/>
            <person name="Nakamura K."/>
            <person name="Kohda T."/>
            <person name="Mukamoto M."/>
            <person name="Iida T."/>
            <person name="Kozaki S."/>
        </authorList>
    </citation>
    <scope>NUCLEOTIDE SEQUENCE</scope>
    <source>
        <strain evidence="18">111</strain>
        <plasmid evidence="18">pCB111</plasmid>
    </source>
</reference>
<comment type="cofactor">
    <cofactor evidence="1">
        <name>Zn(2+)</name>
        <dbReference type="ChEBI" id="CHEBI:29105"/>
    </cofactor>
</comment>
<keyword evidence="18" id="KW-0614">Plasmid</keyword>
<dbReference type="InterPro" id="IPR037219">
    <property type="entry name" value="Peptidase_M41-like"/>
</dbReference>
<dbReference type="EMBL" id="AB855771">
    <property type="protein sequence ID" value="BAP25734.1"/>
    <property type="molecule type" value="Genomic_DNA"/>
</dbReference>
<evidence type="ECO:0000256" key="4">
    <source>
        <dbReference type="ARBA" id="ARBA00022475"/>
    </source>
</evidence>
<evidence type="ECO:0000256" key="3">
    <source>
        <dbReference type="ARBA" id="ARBA00010044"/>
    </source>
</evidence>
<evidence type="ECO:0000256" key="13">
    <source>
        <dbReference type="ARBA" id="ARBA00023049"/>
    </source>
</evidence>
<dbReference type="CDD" id="cd19501">
    <property type="entry name" value="RecA-like_FtsH"/>
    <property type="match status" value="1"/>
</dbReference>
<dbReference type="InterPro" id="IPR003959">
    <property type="entry name" value="ATPase_AAA_core"/>
</dbReference>
<dbReference type="AlphaFoldDB" id="A0A077K304"/>
<comment type="similarity">
    <text evidence="3">In the C-terminal section; belongs to the peptidase M41 family.</text>
</comment>
<protein>
    <submittedName>
        <fullName evidence="18">Putative cell division protease FtsH</fullName>
    </submittedName>
</protein>
<dbReference type="PROSITE" id="PS00674">
    <property type="entry name" value="AAA"/>
    <property type="match status" value="1"/>
</dbReference>
<keyword evidence="12 16" id="KW-1133">Transmembrane helix</keyword>
<comment type="subcellular location">
    <subcellularLocation>
        <location evidence="2">Membrane</location>
    </subcellularLocation>
</comment>